<feature type="transmembrane region" description="Helical" evidence="6">
    <location>
        <begin position="201"/>
        <end position="218"/>
    </location>
</feature>
<organism evidence="7 8">
    <name type="scientific">Sellimonas intestinalis</name>
    <dbReference type="NCBI Taxonomy" id="1653434"/>
    <lineage>
        <taxon>Bacteria</taxon>
        <taxon>Bacillati</taxon>
        <taxon>Bacillota</taxon>
        <taxon>Clostridia</taxon>
        <taxon>Lachnospirales</taxon>
        <taxon>Lachnospiraceae</taxon>
        <taxon>Sellimonas</taxon>
    </lineage>
</organism>
<feature type="transmembrane region" description="Helical" evidence="6">
    <location>
        <begin position="174"/>
        <end position="194"/>
    </location>
</feature>
<dbReference type="Pfam" id="PF01925">
    <property type="entry name" value="TauE"/>
    <property type="match status" value="1"/>
</dbReference>
<evidence type="ECO:0000256" key="2">
    <source>
        <dbReference type="ARBA" id="ARBA00009142"/>
    </source>
</evidence>
<comment type="caution">
    <text evidence="7">The sequence shown here is derived from an EMBL/GenBank/DDBJ whole genome shotgun (WGS) entry which is preliminary data.</text>
</comment>
<keyword evidence="8" id="KW-1185">Reference proteome</keyword>
<evidence type="ECO:0000256" key="4">
    <source>
        <dbReference type="ARBA" id="ARBA00022989"/>
    </source>
</evidence>
<feature type="transmembrane region" description="Helical" evidence="6">
    <location>
        <begin position="7"/>
        <end position="31"/>
    </location>
</feature>
<evidence type="ECO:0000256" key="6">
    <source>
        <dbReference type="RuleBase" id="RU363041"/>
    </source>
</evidence>
<dbReference type="GO" id="GO:0005886">
    <property type="term" value="C:plasma membrane"/>
    <property type="evidence" value="ECO:0007669"/>
    <property type="project" value="UniProtKB-SubCell"/>
</dbReference>
<reference evidence="7 8" key="1">
    <citation type="submission" date="2018-08" db="EMBL/GenBank/DDBJ databases">
        <title>A genome reference for cultivated species of the human gut microbiota.</title>
        <authorList>
            <person name="Zou Y."/>
            <person name="Xue W."/>
            <person name="Luo G."/>
        </authorList>
    </citation>
    <scope>NUCLEOTIDE SEQUENCE [LARGE SCALE GENOMIC DNA]</scope>
    <source>
        <strain evidence="7 8">AF37-2AT</strain>
    </source>
</reference>
<accession>A0A3E3JZJ7</accession>
<sequence>MEYLIIIVGNFLIGGMIGLTGIAGFLLPMLYSGFLGMSSAQGLALSFFAFLISGILGAYNYYRAKNLNLKLAVWISMGSFVGAVGGVRLNLLMEEGIVKKILYLVVLLSGISILLRKDEKEERKKSRPGQKMPLWFWLAFGAVTGLICALSGAGGPILVMPLLVVFGVPVKTAVGIALFNSIFIAVPSSIGYAMGCRPGDLLLLLPLSLVSHGIGVWIGSKNTSLIRPDVLKKGVAVFSVLLAILKLITG</sequence>
<dbReference type="OrthoDB" id="9780109at2"/>
<feature type="transmembrane region" description="Helical" evidence="6">
    <location>
        <begin position="71"/>
        <end position="91"/>
    </location>
</feature>
<comment type="subcellular location">
    <subcellularLocation>
        <location evidence="6">Cell membrane</location>
        <topology evidence="6">Multi-pass membrane protein</topology>
    </subcellularLocation>
    <subcellularLocation>
        <location evidence="1">Membrane</location>
        <topology evidence="1">Multi-pass membrane protein</topology>
    </subcellularLocation>
</comment>
<evidence type="ECO:0000256" key="1">
    <source>
        <dbReference type="ARBA" id="ARBA00004141"/>
    </source>
</evidence>
<feature type="transmembrane region" description="Helical" evidence="6">
    <location>
        <begin position="43"/>
        <end position="62"/>
    </location>
</feature>
<evidence type="ECO:0000256" key="5">
    <source>
        <dbReference type="ARBA" id="ARBA00023136"/>
    </source>
</evidence>
<dbReference type="InterPro" id="IPR002781">
    <property type="entry name" value="TM_pro_TauE-like"/>
</dbReference>
<evidence type="ECO:0000313" key="8">
    <source>
        <dbReference type="Proteomes" id="UP000261080"/>
    </source>
</evidence>
<dbReference type="AlphaFoldDB" id="A0A3E3JZJ7"/>
<dbReference type="PANTHER" id="PTHR43701:SF2">
    <property type="entry name" value="MEMBRANE TRANSPORTER PROTEIN YJNA-RELATED"/>
    <property type="match status" value="1"/>
</dbReference>
<dbReference type="PANTHER" id="PTHR43701">
    <property type="entry name" value="MEMBRANE TRANSPORTER PROTEIN MJ0441-RELATED"/>
    <property type="match status" value="1"/>
</dbReference>
<feature type="transmembrane region" description="Helical" evidence="6">
    <location>
        <begin position="97"/>
        <end position="115"/>
    </location>
</feature>
<keyword evidence="4 6" id="KW-1133">Transmembrane helix</keyword>
<dbReference type="EMBL" id="QVLX01000010">
    <property type="protein sequence ID" value="RGE84985.1"/>
    <property type="molecule type" value="Genomic_DNA"/>
</dbReference>
<feature type="transmembrane region" description="Helical" evidence="6">
    <location>
        <begin position="135"/>
        <end position="168"/>
    </location>
</feature>
<proteinExistence type="inferred from homology"/>
<dbReference type="RefSeq" id="WP_024731922.1">
    <property type="nucleotide sequence ID" value="NZ_BAABYU010000001.1"/>
</dbReference>
<evidence type="ECO:0000313" key="7">
    <source>
        <dbReference type="EMBL" id="RGE84985.1"/>
    </source>
</evidence>
<keyword evidence="5 6" id="KW-0472">Membrane</keyword>
<keyword evidence="3 6" id="KW-0812">Transmembrane</keyword>
<protein>
    <recommendedName>
        <fullName evidence="6">Probable membrane transporter protein</fullName>
    </recommendedName>
</protein>
<dbReference type="Proteomes" id="UP000261080">
    <property type="component" value="Unassembled WGS sequence"/>
</dbReference>
<name>A0A3E3JZJ7_9FIRM</name>
<comment type="similarity">
    <text evidence="2 6">Belongs to the 4-toluene sulfonate uptake permease (TSUP) (TC 2.A.102) family.</text>
</comment>
<dbReference type="InterPro" id="IPR051598">
    <property type="entry name" value="TSUP/Inactive_protease-like"/>
</dbReference>
<gene>
    <name evidence="7" type="ORF">DW016_13905</name>
</gene>
<keyword evidence="6" id="KW-1003">Cell membrane</keyword>
<evidence type="ECO:0000256" key="3">
    <source>
        <dbReference type="ARBA" id="ARBA00022692"/>
    </source>
</evidence>